<accession>V3ZVU4</accession>
<reference evidence="3 4" key="1">
    <citation type="journal article" date="2013" name="Nature">
        <title>Insights into bilaterian evolution from three spiralian genomes.</title>
        <authorList>
            <person name="Simakov O."/>
            <person name="Marletaz F."/>
            <person name="Cho S.J."/>
            <person name="Edsinger-Gonzales E."/>
            <person name="Havlak P."/>
            <person name="Hellsten U."/>
            <person name="Kuo D.H."/>
            <person name="Larsson T."/>
            <person name="Lv J."/>
            <person name="Arendt D."/>
            <person name="Savage R."/>
            <person name="Osoegawa K."/>
            <person name="de Jong P."/>
            <person name="Grimwood J."/>
            <person name="Chapman J.A."/>
            <person name="Shapiro H."/>
            <person name="Aerts A."/>
            <person name="Otillar R.P."/>
            <person name="Terry A.Y."/>
            <person name="Boore J.L."/>
            <person name="Grigoriev I.V."/>
            <person name="Lindberg D.R."/>
            <person name="Seaver E.C."/>
            <person name="Weisblat D.A."/>
            <person name="Putnam N.H."/>
            <person name="Rokhsar D.S."/>
        </authorList>
    </citation>
    <scope>NUCLEOTIDE SEQUENCE [LARGE SCALE GENOMIC DNA]</scope>
</reference>
<dbReference type="Proteomes" id="UP000030746">
    <property type="component" value="Unassembled WGS sequence"/>
</dbReference>
<dbReference type="SUPFAM" id="SSF81665">
    <property type="entry name" value="Calcium ATPase, transmembrane domain M"/>
    <property type="match status" value="1"/>
</dbReference>
<dbReference type="GeneID" id="20240148"/>
<dbReference type="OrthoDB" id="377733at2759"/>
<dbReference type="AlphaFoldDB" id="V3ZVU4"/>
<dbReference type="KEGG" id="lgi:LOTGIDRAFT_165609"/>
<dbReference type="SUPFAM" id="SSF81653">
    <property type="entry name" value="Calcium ATPase, transduction domain A"/>
    <property type="match status" value="1"/>
</dbReference>
<evidence type="ECO:0000313" key="3">
    <source>
        <dbReference type="EMBL" id="ESO88482.1"/>
    </source>
</evidence>
<name>V3ZVU4_LOTGI</name>
<dbReference type="CTD" id="20240148"/>
<evidence type="ECO:0000313" key="4">
    <source>
        <dbReference type="Proteomes" id="UP000030746"/>
    </source>
</evidence>
<dbReference type="STRING" id="225164.V3ZVU4"/>
<feature type="transmembrane region" description="Helical" evidence="1">
    <location>
        <begin position="90"/>
        <end position="108"/>
    </location>
</feature>
<dbReference type="EMBL" id="KB202685">
    <property type="protein sequence ID" value="ESO88482.1"/>
    <property type="molecule type" value="Genomic_DNA"/>
</dbReference>
<proteinExistence type="predicted"/>
<dbReference type="GO" id="GO:0045332">
    <property type="term" value="P:phospholipid translocation"/>
    <property type="evidence" value="ECO:0007669"/>
    <property type="project" value="TreeGrafter"/>
</dbReference>
<dbReference type="HOGENOM" id="CLU_000846_8_0_1"/>
<keyword evidence="1" id="KW-0812">Transmembrane</keyword>
<evidence type="ECO:0000256" key="1">
    <source>
        <dbReference type="SAM" id="Phobius"/>
    </source>
</evidence>
<dbReference type="InterPro" id="IPR008250">
    <property type="entry name" value="ATPase_P-typ_transduc_dom_A_sf"/>
</dbReference>
<dbReference type="InterPro" id="IPR032631">
    <property type="entry name" value="P-type_ATPase_N"/>
</dbReference>
<keyword evidence="1" id="KW-0472">Membrane</keyword>
<organism evidence="3 4">
    <name type="scientific">Lottia gigantea</name>
    <name type="common">Giant owl limpet</name>
    <dbReference type="NCBI Taxonomy" id="225164"/>
    <lineage>
        <taxon>Eukaryota</taxon>
        <taxon>Metazoa</taxon>
        <taxon>Spiralia</taxon>
        <taxon>Lophotrochozoa</taxon>
        <taxon>Mollusca</taxon>
        <taxon>Gastropoda</taxon>
        <taxon>Patellogastropoda</taxon>
        <taxon>Lottioidea</taxon>
        <taxon>Lottiidae</taxon>
        <taxon>Lottia</taxon>
    </lineage>
</organism>
<dbReference type="Gene3D" id="2.70.150.10">
    <property type="entry name" value="Calcium-transporting ATPase, cytoplasmic transduction domain A"/>
    <property type="match status" value="1"/>
</dbReference>
<feature type="domain" description="P-type ATPase N-terminal" evidence="2">
    <location>
        <begin position="33"/>
        <end position="90"/>
    </location>
</feature>
<dbReference type="PANTHER" id="PTHR24092">
    <property type="entry name" value="PROBABLE PHOSPHOLIPID-TRANSPORTING ATPASE"/>
    <property type="match status" value="1"/>
</dbReference>
<dbReference type="GO" id="GO:0140326">
    <property type="term" value="F:ATPase-coupled intramembrane lipid transporter activity"/>
    <property type="evidence" value="ECO:0007669"/>
    <property type="project" value="TreeGrafter"/>
</dbReference>
<keyword evidence="1" id="KW-1133">Transmembrane helix</keyword>
<evidence type="ECO:0000259" key="2">
    <source>
        <dbReference type="Pfam" id="PF16209"/>
    </source>
</evidence>
<dbReference type="Pfam" id="PF16209">
    <property type="entry name" value="PhoLip_ATPase_N"/>
    <property type="match status" value="1"/>
</dbReference>
<protein>
    <recommendedName>
        <fullName evidence="2">P-type ATPase N-terminal domain-containing protein</fullName>
    </recommendedName>
</protein>
<dbReference type="PANTHER" id="PTHR24092:SF218">
    <property type="entry name" value="PHOSPHOLIPID-TRANSPORTING ATPASE"/>
    <property type="match status" value="1"/>
</dbReference>
<dbReference type="OMA" id="CIGHASW"/>
<dbReference type="InterPro" id="IPR023298">
    <property type="entry name" value="ATPase_P-typ_TM_dom_sf"/>
</dbReference>
<gene>
    <name evidence="3" type="ORF">LOTGIDRAFT_165609</name>
</gene>
<feature type="transmembrane region" description="Helical" evidence="1">
    <location>
        <begin position="66"/>
        <end position="84"/>
    </location>
</feature>
<dbReference type="FunFam" id="2.70.150.10:FF:000054">
    <property type="entry name" value="Phospholipid-transporting ATPase"/>
    <property type="match status" value="1"/>
</dbReference>
<dbReference type="GO" id="GO:0005886">
    <property type="term" value="C:plasma membrane"/>
    <property type="evidence" value="ECO:0007669"/>
    <property type="project" value="TreeGrafter"/>
</dbReference>
<keyword evidence="4" id="KW-1185">Reference proteome</keyword>
<dbReference type="RefSeq" id="XP_009060888.1">
    <property type="nucleotide sequence ID" value="XM_009062640.1"/>
</dbReference>
<sequence>MGNICQRSKTKPKYRTIVPNTAVDPDIPPAHKNHPNHEFRSNRIKTTRYSVITFLPKNLFEQFHRYANLYFIFVVALNWVPEVNAFGKEIAMAPVIFVLAVTAIKDIFEDFRRYRSDKKINFTNCRRFSCNERRYIKSDWKDIRVGDFVHLSCNEVIPADILLLRSSDKSGVCHIETMNLDGENNLKQRQSVAGIEMTQKSDFTPSAFKYDVQVEQPNSEIYKFLGFM</sequence>